<dbReference type="AlphaFoldDB" id="A0A172TBD3"/>
<dbReference type="Proteomes" id="UP000077363">
    <property type="component" value="Chromosome"/>
</dbReference>
<protein>
    <submittedName>
        <fullName evidence="2">Uncharacterized protein</fullName>
    </submittedName>
</protein>
<feature type="compositionally biased region" description="Basic and acidic residues" evidence="1">
    <location>
        <begin position="63"/>
        <end position="73"/>
    </location>
</feature>
<evidence type="ECO:0000256" key="1">
    <source>
        <dbReference type="SAM" id="MobiDB-lite"/>
    </source>
</evidence>
<feature type="region of interest" description="Disordered" evidence="1">
    <location>
        <begin position="1"/>
        <end position="103"/>
    </location>
</feature>
<proteinExistence type="predicted"/>
<sequence length="103" mass="10745">MWHRGEAGQPAKTPPLSASAPLHAAVKSAAPEAAKVPARAEQEAPALGLHASAQKAVFLKQVPPERGRLRTDPKGGLPKQRPARIQGDPIRADPAQALAARTS</sequence>
<keyword evidence="3" id="KW-1185">Reference proteome</keyword>
<dbReference type="EMBL" id="CP011387">
    <property type="protein sequence ID" value="ANE44123.1"/>
    <property type="molecule type" value="Genomic_DNA"/>
</dbReference>
<gene>
    <name evidence="2" type="ORF">SU48_10445</name>
</gene>
<evidence type="ECO:0000313" key="2">
    <source>
        <dbReference type="EMBL" id="ANE44123.1"/>
    </source>
</evidence>
<name>A0A172TBD3_9DEIO</name>
<accession>A0A172TBD3</accession>
<evidence type="ECO:0000313" key="3">
    <source>
        <dbReference type="Proteomes" id="UP000077363"/>
    </source>
</evidence>
<dbReference type="KEGG" id="dpu:SU48_10445"/>
<feature type="compositionally biased region" description="Low complexity" evidence="1">
    <location>
        <begin position="14"/>
        <end position="39"/>
    </location>
</feature>
<reference evidence="2 3" key="1">
    <citation type="submission" date="2015-01" db="EMBL/GenBank/DDBJ databases">
        <title>Deinococcus puniceus/DY1/ whole genome sequencing.</title>
        <authorList>
            <person name="Kim M.K."/>
            <person name="Srinivasan S."/>
            <person name="Lee J.-J."/>
        </authorList>
    </citation>
    <scope>NUCLEOTIDE SEQUENCE [LARGE SCALE GENOMIC DNA]</scope>
    <source>
        <strain evidence="2 3">DY1</strain>
    </source>
</reference>
<organism evidence="2 3">
    <name type="scientific">Deinococcus puniceus</name>
    <dbReference type="NCBI Taxonomy" id="1182568"/>
    <lineage>
        <taxon>Bacteria</taxon>
        <taxon>Thermotogati</taxon>
        <taxon>Deinococcota</taxon>
        <taxon>Deinococci</taxon>
        <taxon>Deinococcales</taxon>
        <taxon>Deinococcaceae</taxon>
        <taxon>Deinococcus</taxon>
    </lineage>
</organism>
<dbReference type="PATRIC" id="fig|1182568.3.peg.2170"/>
<dbReference type="STRING" id="1182568.SU48_10445"/>